<feature type="chain" id="PRO_5040919920" evidence="2">
    <location>
        <begin position="23"/>
        <end position="298"/>
    </location>
</feature>
<dbReference type="AlphaFoldDB" id="A0A9X2FVU4"/>
<dbReference type="GO" id="GO:0016020">
    <property type="term" value="C:membrane"/>
    <property type="evidence" value="ECO:0007669"/>
    <property type="project" value="TreeGrafter"/>
</dbReference>
<dbReference type="GO" id="GO:0016787">
    <property type="term" value="F:hydrolase activity"/>
    <property type="evidence" value="ECO:0007669"/>
    <property type="project" value="UniProtKB-KW"/>
</dbReference>
<organism evidence="4 5">
    <name type="scientific">Idiomarina rhizosphaerae</name>
    <dbReference type="NCBI Taxonomy" id="2961572"/>
    <lineage>
        <taxon>Bacteria</taxon>
        <taxon>Pseudomonadati</taxon>
        <taxon>Pseudomonadota</taxon>
        <taxon>Gammaproteobacteria</taxon>
        <taxon>Alteromonadales</taxon>
        <taxon>Idiomarinaceae</taxon>
        <taxon>Idiomarina</taxon>
    </lineage>
</organism>
<reference evidence="4" key="1">
    <citation type="submission" date="2022-06" db="EMBL/GenBank/DDBJ databases">
        <title>Idiomarina rhizosphaerae M1R2S28.</title>
        <authorList>
            <person name="Sun J.-Q."/>
            <person name="Li L.-F."/>
        </authorList>
    </citation>
    <scope>NUCLEOTIDE SEQUENCE</scope>
    <source>
        <strain evidence="4">M1R2S28</strain>
    </source>
</reference>
<evidence type="ECO:0000313" key="5">
    <source>
        <dbReference type="Proteomes" id="UP001139474"/>
    </source>
</evidence>
<evidence type="ECO:0000313" key="4">
    <source>
        <dbReference type="EMBL" id="MCP1338915.1"/>
    </source>
</evidence>
<dbReference type="InterPro" id="IPR029058">
    <property type="entry name" value="AB_hydrolase_fold"/>
</dbReference>
<dbReference type="Proteomes" id="UP001139474">
    <property type="component" value="Unassembled WGS sequence"/>
</dbReference>
<accession>A0A9X2FVU4</accession>
<comment type="caution">
    <text evidence="4">The sequence shown here is derived from an EMBL/GenBank/DDBJ whole genome shotgun (WGS) entry which is preliminary data.</text>
</comment>
<dbReference type="InterPro" id="IPR000073">
    <property type="entry name" value="AB_hydrolase_1"/>
</dbReference>
<gene>
    <name evidence="4" type="ORF">NJR55_04850</name>
</gene>
<dbReference type="PANTHER" id="PTHR43798">
    <property type="entry name" value="MONOACYLGLYCEROL LIPASE"/>
    <property type="match status" value="1"/>
</dbReference>
<protein>
    <submittedName>
        <fullName evidence="4">Alpha/beta hydrolase</fullName>
    </submittedName>
</protein>
<dbReference type="Gene3D" id="3.40.50.1820">
    <property type="entry name" value="alpha/beta hydrolase"/>
    <property type="match status" value="1"/>
</dbReference>
<keyword evidence="5" id="KW-1185">Reference proteome</keyword>
<evidence type="ECO:0000259" key="3">
    <source>
        <dbReference type="Pfam" id="PF00561"/>
    </source>
</evidence>
<keyword evidence="1 4" id="KW-0378">Hydrolase</keyword>
<proteinExistence type="predicted"/>
<evidence type="ECO:0000256" key="2">
    <source>
        <dbReference type="SAM" id="SignalP"/>
    </source>
</evidence>
<dbReference type="Pfam" id="PF00561">
    <property type="entry name" value="Abhydrolase_1"/>
    <property type="match status" value="1"/>
</dbReference>
<name>A0A9X2FVU4_9GAMM</name>
<dbReference type="InterPro" id="IPR050266">
    <property type="entry name" value="AB_hydrolase_sf"/>
</dbReference>
<dbReference type="PANTHER" id="PTHR43798:SF31">
    <property type="entry name" value="AB HYDROLASE SUPERFAMILY PROTEIN YCLE"/>
    <property type="match status" value="1"/>
</dbReference>
<dbReference type="RefSeq" id="WP_253618351.1">
    <property type="nucleotide sequence ID" value="NZ_JAMZDE010000005.1"/>
</dbReference>
<keyword evidence="2" id="KW-0732">Signal</keyword>
<evidence type="ECO:0000256" key="1">
    <source>
        <dbReference type="ARBA" id="ARBA00022801"/>
    </source>
</evidence>
<feature type="domain" description="AB hydrolase-1" evidence="3">
    <location>
        <begin position="40"/>
        <end position="199"/>
    </location>
</feature>
<feature type="signal peptide" evidence="2">
    <location>
        <begin position="1"/>
        <end position="22"/>
    </location>
</feature>
<dbReference type="SUPFAM" id="SSF53474">
    <property type="entry name" value="alpha/beta-Hydrolases"/>
    <property type="match status" value="1"/>
</dbReference>
<sequence length="298" mass="32559">MKFTITVILSFIVNASMNPAFANENSDILSSQVSGSGQDVLLIPGLTSDTRVWQDTAHKLSENYQVHQLSIAGFGDQPHYPPLRQQFTQPVMAAISNYLTDHTSGNAIIVGHSLGGFLGYQLALADKPAISCVVAVDGIPFFSALVTMNPALTADQAKPQAQQLLSVYQKMSAATMADQTAQGVSRHTASTQGQKLIVDMAKSSDPKTAGRAIYELMTTDLRPQLTQLEIPVLQMAATGAFPKEQRATAMTHYQKQVSGSNLITLVEFEQARHFIMWDQPQSFIQQTTDFIEERCHAQ</sequence>
<dbReference type="EMBL" id="JAMZDE010000005">
    <property type="protein sequence ID" value="MCP1338915.1"/>
    <property type="molecule type" value="Genomic_DNA"/>
</dbReference>